<sequence length="840" mass="87450">MFRTALRNVLAHKAKLLMTALAVTLGVAFVAGSLVFSSTVSRAYSDAVSSDLRGIDLAVTEGWDDGPLHPDQRLLDEIAALPETGAVFGDVRGNAALAGPDGERVGELWSSTAGSIVEGDERRTLVEGRLPEGEDELVIDSRTAERTGFTTGDTVTWSTDGPGRTATVTGVFETEDGDVAAGGTLLLFAPDVAQEIFLEPGQYGQLNVTAAPGVSQDELRSAVEPLVTDSLDLATGTELVAEQERSIASYTEGLRTGLLIFAGISLFVGIFIIANTFTMLVTQRIRELALLRAVGASRRQVTRSVLIESFVVGLLAGATGLVVGIGVALLLRATIAGEASGLPAGELVVGLDSVLVSLGVGVVVTMLSAWLPARRAAKIPPAAAVGAAYAPATRRGLVVRTTVGAVLTVLGGALALVRATDDMSSNFLIMTFGAMVLLTGVILLTPVLSRPVIAAVRPLLRPFGFLGDLARRNALRDSRRTAATASALMIGLTLITALTVGAAGMQRAMAEELEQTVSADYEVRMFSTMSMSSDVREAVAAAPEVTASTGLATEYVEFDAGSAGDGGAILHGVNGADLPELMALELAEGESARLGEGEILLDADTAAERGLGTGDTVALRLGEAEQVEEFTVVGVYEDHRTLYGMVTDVSVLERNGISTEDRFVWAMTEGGVSPATTEALRAAVGDSPALSVLDREAMIAEVSAEADTALTLVYALLGMAVVIAVLGVVNTLAMSVMERRSEIGMLRAVGLDRSGVARMVRLESVVISLFGGVLGIGLGIFIGWAGGLKLAEQMSTYQLVLPYERLGLFLLLAAVVGVVAALWPARRAARTDMLSAIHAT</sequence>
<dbReference type="Pfam" id="PF12704">
    <property type="entry name" value="MacB_PCD"/>
    <property type="match status" value="2"/>
</dbReference>
<feature type="transmembrane region" description="Helical" evidence="7">
    <location>
        <begin position="427"/>
        <end position="448"/>
    </location>
</feature>
<comment type="caution">
    <text evidence="10">The sequence shown here is derived from an EMBL/GenBank/DDBJ whole genome shotgun (WGS) entry which is preliminary data.</text>
</comment>
<feature type="domain" description="MacB-like periplasmic core" evidence="9">
    <location>
        <begin position="17"/>
        <end position="225"/>
    </location>
</feature>
<dbReference type="PANTHER" id="PTHR30572">
    <property type="entry name" value="MEMBRANE COMPONENT OF TRANSPORTER-RELATED"/>
    <property type="match status" value="1"/>
</dbReference>
<evidence type="ECO:0000259" key="9">
    <source>
        <dbReference type="Pfam" id="PF12704"/>
    </source>
</evidence>
<proteinExistence type="inferred from homology"/>
<gene>
    <name evidence="10" type="ORF">HCN56_10665</name>
</gene>
<name>A0A7X6HYW4_9ACTN</name>
<evidence type="ECO:0000256" key="1">
    <source>
        <dbReference type="ARBA" id="ARBA00004651"/>
    </source>
</evidence>
<evidence type="ECO:0000313" key="11">
    <source>
        <dbReference type="Proteomes" id="UP000578686"/>
    </source>
</evidence>
<feature type="transmembrane region" description="Helical" evidence="7">
    <location>
        <begin position="305"/>
        <end position="331"/>
    </location>
</feature>
<evidence type="ECO:0000256" key="2">
    <source>
        <dbReference type="ARBA" id="ARBA00022475"/>
    </source>
</evidence>
<feature type="transmembrane region" description="Helical" evidence="7">
    <location>
        <begin position="351"/>
        <end position="371"/>
    </location>
</feature>
<keyword evidence="11" id="KW-1185">Reference proteome</keyword>
<feature type="transmembrane region" description="Helical" evidence="7">
    <location>
        <begin position="765"/>
        <end position="786"/>
    </location>
</feature>
<keyword evidence="5 7" id="KW-0472">Membrane</keyword>
<evidence type="ECO:0000259" key="8">
    <source>
        <dbReference type="Pfam" id="PF02687"/>
    </source>
</evidence>
<keyword evidence="2" id="KW-1003">Cell membrane</keyword>
<feature type="transmembrane region" description="Helical" evidence="7">
    <location>
        <begin position="258"/>
        <end position="282"/>
    </location>
</feature>
<evidence type="ECO:0000313" key="10">
    <source>
        <dbReference type="EMBL" id="NJQ06028.1"/>
    </source>
</evidence>
<feature type="transmembrane region" description="Helical" evidence="7">
    <location>
        <begin position="481"/>
        <end position="505"/>
    </location>
</feature>
<organism evidence="10 11">
    <name type="scientific">Streptomyces lonarensis</name>
    <dbReference type="NCBI Taxonomy" id="700599"/>
    <lineage>
        <taxon>Bacteria</taxon>
        <taxon>Bacillati</taxon>
        <taxon>Actinomycetota</taxon>
        <taxon>Actinomycetes</taxon>
        <taxon>Kitasatosporales</taxon>
        <taxon>Streptomycetaceae</taxon>
        <taxon>Streptomyces</taxon>
    </lineage>
</organism>
<feature type="transmembrane region" description="Helical" evidence="7">
    <location>
        <begin position="806"/>
        <end position="825"/>
    </location>
</feature>
<dbReference type="InterPro" id="IPR003838">
    <property type="entry name" value="ABC3_permease_C"/>
</dbReference>
<dbReference type="Pfam" id="PF02687">
    <property type="entry name" value="FtsX"/>
    <property type="match status" value="2"/>
</dbReference>
<dbReference type="GO" id="GO:0022857">
    <property type="term" value="F:transmembrane transporter activity"/>
    <property type="evidence" value="ECO:0007669"/>
    <property type="project" value="TreeGrafter"/>
</dbReference>
<feature type="domain" description="ABC3 transporter permease C-terminal" evidence="8">
    <location>
        <begin position="716"/>
        <end position="831"/>
    </location>
</feature>
<evidence type="ECO:0000256" key="3">
    <source>
        <dbReference type="ARBA" id="ARBA00022692"/>
    </source>
</evidence>
<accession>A0A7X6HYW4</accession>
<feature type="transmembrane region" description="Helical" evidence="7">
    <location>
        <begin position="397"/>
        <end position="415"/>
    </location>
</feature>
<feature type="domain" description="MacB-like periplasmic core" evidence="9">
    <location>
        <begin position="481"/>
        <end position="679"/>
    </location>
</feature>
<feature type="transmembrane region" description="Helical" evidence="7">
    <location>
        <begin position="712"/>
        <end position="737"/>
    </location>
</feature>
<dbReference type="InterPro" id="IPR025857">
    <property type="entry name" value="MacB_PCD"/>
</dbReference>
<evidence type="ECO:0000256" key="7">
    <source>
        <dbReference type="SAM" id="Phobius"/>
    </source>
</evidence>
<protein>
    <submittedName>
        <fullName evidence="10">ABC transporter permease</fullName>
    </submittedName>
</protein>
<evidence type="ECO:0000256" key="5">
    <source>
        <dbReference type="ARBA" id="ARBA00023136"/>
    </source>
</evidence>
<evidence type="ECO:0000256" key="4">
    <source>
        <dbReference type="ARBA" id="ARBA00022989"/>
    </source>
</evidence>
<evidence type="ECO:0000256" key="6">
    <source>
        <dbReference type="ARBA" id="ARBA00038076"/>
    </source>
</evidence>
<reference evidence="10 11" key="1">
    <citation type="submission" date="2020-03" db="EMBL/GenBank/DDBJ databases">
        <title>Draft genome of Streptomyces sp. ventii, isolated from the Axial Seamount in the Pacific Ocean, and resequencing of the two type strains Streptomyces lonarensis strain NCL 716 and Streptomyces bohaiensis strain 11A07.</title>
        <authorList>
            <person name="Loughran R.M."/>
            <person name="Pfannmuller K.M."/>
            <person name="Wasson B.J."/>
            <person name="Deadmond M.C."/>
            <person name="Paddock B.E."/>
            <person name="Koyack M.J."/>
            <person name="Gallegos D.A."/>
            <person name="Mitchell E.A."/>
            <person name="Ushijima B."/>
            <person name="Saw J.H."/>
            <person name="Mcphail K.L."/>
            <person name="Videau P."/>
        </authorList>
    </citation>
    <scope>NUCLEOTIDE SEQUENCE [LARGE SCALE GENOMIC DNA]</scope>
    <source>
        <strain evidence="10 11">NCL716</strain>
    </source>
</reference>
<comment type="similarity">
    <text evidence="6">Belongs to the ABC-4 integral membrane protein family.</text>
</comment>
<comment type="subcellular location">
    <subcellularLocation>
        <location evidence="1">Cell membrane</location>
        <topology evidence="1">Multi-pass membrane protein</topology>
    </subcellularLocation>
</comment>
<dbReference type="GO" id="GO:0005886">
    <property type="term" value="C:plasma membrane"/>
    <property type="evidence" value="ECO:0007669"/>
    <property type="project" value="UniProtKB-SubCell"/>
</dbReference>
<dbReference type="AlphaFoldDB" id="A0A7X6HYW4"/>
<feature type="domain" description="ABC3 transporter permease C-terminal" evidence="8">
    <location>
        <begin position="260"/>
        <end position="381"/>
    </location>
</feature>
<dbReference type="Proteomes" id="UP000578686">
    <property type="component" value="Unassembled WGS sequence"/>
</dbReference>
<keyword evidence="3 7" id="KW-0812">Transmembrane</keyword>
<dbReference type="InterPro" id="IPR050250">
    <property type="entry name" value="Macrolide_Exporter_MacB"/>
</dbReference>
<keyword evidence="4 7" id="KW-1133">Transmembrane helix</keyword>
<dbReference type="PANTHER" id="PTHR30572:SF4">
    <property type="entry name" value="ABC TRANSPORTER PERMEASE YTRF"/>
    <property type="match status" value="1"/>
</dbReference>
<dbReference type="RefSeq" id="WP_167969689.1">
    <property type="nucleotide sequence ID" value="NZ_BHZG01000586.1"/>
</dbReference>
<dbReference type="EMBL" id="JAAVJD010000062">
    <property type="protein sequence ID" value="NJQ06028.1"/>
    <property type="molecule type" value="Genomic_DNA"/>
</dbReference>